<feature type="domain" description="Chalcone/stilbene synthase N-terminal" evidence="4">
    <location>
        <begin position="4"/>
        <end position="201"/>
    </location>
</feature>
<sequence>MTAIAAVHGVLPPHSYPQAQITDQLTRVFQPDTASRALLNRFHASTRVVTRHLALPIEEYVDLDGFTAANDAFLAAAVDLGCDAVLGALSAAGLEPADVDVVMSTTTTGIAVPSLDARIATRIGMRADVKRVPLLGLGCVGGAAGVARLHDILLGTPSSVAVLVAVELCSLTLQRQDLSAANMIASGLFGDGAAAVVAVGVDHPLAATGPRVVGTASHLYPDSERAMGFDVGTTGLRMVLGAEVPGLVRAHLAGDVRNLLAPHALAIDDISHWICHTGGPKVIDAVQAALGLDHGHLTMTWNSLNRVGNLSSASVLHVFADTLAQRPPAAGDWGVLMAMGPGFCSELVLLRW</sequence>
<comment type="similarity">
    <text evidence="1">Belongs to the thiolase-like superfamily. Chalcone/stilbene synthases family.</text>
</comment>
<evidence type="ECO:0000313" key="7">
    <source>
        <dbReference type="Proteomes" id="UP001595690"/>
    </source>
</evidence>
<name>A0ABV8BKP2_9PSEU</name>
<evidence type="ECO:0000313" key="6">
    <source>
        <dbReference type="EMBL" id="MFC3890898.1"/>
    </source>
</evidence>
<dbReference type="RefSeq" id="WP_382369640.1">
    <property type="nucleotide sequence ID" value="NZ_JBHRZI010000008.1"/>
</dbReference>
<accession>A0ABV8BKP2</accession>
<organism evidence="6 7">
    <name type="scientific">Lentzea rhizosphaerae</name>
    <dbReference type="NCBI Taxonomy" id="2041025"/>
    <lineage>
        <taxon>Bacteria</taxon>
        <taxon>Bacillati</taxon>
        <taxon>Actinomycetota</taxon>
        <taxon>Actinomycetes</taxon>
        <taxon>Pseudonocardiales</taxon>
        <taxon>Pseudonocardiaceae</taxon>
        <taxon>Lentzea</taxon>
    </lineage>
</organism>
<dbReference type="SUPFAM" id="SSF53901">
    <property type="entry name" value="Thiolase-like"/>
    <property type="match status" value="1"/>
</dbReference>
<dbReference type="InterPro" id="IPR001099">
    <property type="entry name" value="Chalcone/stilbene_synt_N"/>
</dbReference>
<evidence type="ECO:0000256" key="3">
    <source>
        <dbReference type="ARBA" id="ARBA00023315"/>
    </source>
</evidence>
<gene>
    <name evidence="6" type="ORF">ACFOWZ_05380</name>
</gene>
<comment type="caution">
    <text evidence="6">The sequence shown here is derived from an EMBL/GenBank/DDBJ whole genome shotgun (WGS) entry which is preliminary data.</text>
</comment>
<dbReference type="Pfam" id="PF02797">
    <property type="entry name" value="Chal_sti_synt_C"/>
    <property type="match status" value="1"/>
</dbReference>
<dbReference type="CDD" id="cd00831">
    <property type="entry name" value="CHS_like"/>
    <property type="match status" value="1"/>
</dbReference>
<dbReference type="Pfam" id="PF00195">
    <property type="entry name" value="Chal_sti_synt_N"/>
    <property type="match status" value="1"/>
</dbReference>
<evidence type="ECO:0000256" key="1">
    <source>
        <dbReference type="ARBA" id="ARBA00005531"/>
    </source>
</evidence>
<dbReference type="InterPro" id="IPR011141">
    <property type="entry name" value="Polyketide_synthase_type-III"/>
</dbReference>
<dbReference type="Proteomes" id="UP001595690">
    <property type="component" value="Unassembled WGS sequence"/>
</dbReference>
<evidence type="ECO:0000259" key="5">
    <source>
        <dbReference type="Pfam" id="PF02797"/>
    </source>
</evidence>
<dbReference type="PANTHER" id="PTHR11877:SF99">
    <property type="entry name" value="1,3,6,8-TETRAHYDROXYNAPHTHALENE SYNTHASE"/>
    <property type="match status" value="1"/>
</dbReference>
<dbReference type="InterPro" id="IPR016039">
    <property type="entry name" value="Thiolase-like"/>
</dbReference>
<keyword evidence="7" id="KW-1185">Reference proteome</keyword>
<dbReference type="EMBL" id="JBHRZI010000008">
    <property type="protein sequence ID" value="MFC3890898.1"/>
    <property type="molecule type" value="Genomic_DNA"/>
</dbReference>
<dbReference type="InterPro" id="IPR012328">
    <property type="entry name" value="Chalcone/stilbene_synt_C"/>
</dbReference>
<protein>
    <submittedName>
        <fullName evidence="6">Type III polyketide synthase</fullName>
    </submittedName>
</protein>
<proteinExistence type="inferred from homology"/>
<keyword evidence="2" id="KW-0808">Transferase</keyword>
<feature type="domain" description="Chalcone/stilbene synthase C-terminal" evidence="5">
    <location>
        <begin position="215"/>
        <end position="351"/>
    </location>
</feature>
<keyword evidence="3" id="KW-0012">Acyltransferase</keyword>
<evidence type="ECO:0000256" key="2">
    <source>
        <dbReference type="ARBA" id="ARBA00022679"/>
    </source>
</evidence>
<dbReference type="PIRSF" id="PIRSF000451">
    <property type="entry name" value="PKS_III"/>
    <property type="match status" value="1"/>
</dbReference>
<dbReference type="Gene3D" id="3.40.47.10">
    <property type="match status" value="2"/>
</dbReference>
<dbReference type="PANTHER" id="PTHR11877">
    <property type="entry name" value="HYDROXYMETHYLGLUTARYL-COA SYNTHASE"/>
    <property type="match status" value="1"/>
</dbReference>
<evidence type="ECO:0000259" key="4">
    <source>
        <dbReference type="Pfam" id="PF00195"/>
    </source>
</evidence>
<reference evidence="7" key="1">
    <citation type="journal article" date="2019" name="Int. J. Syst. Evol. Microbiol.">
        <title>The Global Catalogue of Microorganisms (GCM) 10K type strain sequencing project: providing services to taxonomists for standard genome sequencing and annotation.</title>
        <authorList>
            <consortium name="The Broad Institute Genomics Platform"/>
            <consortium name="The Broad Institute Genome Sequencing Center for Infectious Disease"/>
            <person name="Wu L."/>
            <person name="Ma J."/>
        </authorList>
    </citation>
    <scope>NUCLEOTIDE SEQUENCE [LARGE SCALE GENOMIC DNA]</scope>
    <source>
        <strain evidence="7">CGMCC 4.7405</strain>
    </source>
</reference>